<dbReference type="EMBL" id="CM055096">
    <property type="protein sequence ID" value="KAJ7556907.1"/>
    <property type="molecule type" value="Genomic_DNA"/>
</dbReference>
<comment type="caution">
    <text evidence="1">The sequence shown here is derived from an EMBL/GenBank/DDBJ whole genome shotgun (WGS) entry which is preliminary data.</text>
</comment>
<evidence type="ECO:0000313" key="2">
    <source>
        <dbReference type="Proteomes" id="UP001162992"/>
    </source>
</evidence>
<protein>
    <submittedName>
        <fullName evidence="1">Uncharacterized protein</fullName>
    </submittedName>
</protein>
<accession>A0ACC2DSF3</accession>
<evidence type="ECO:0000313" key="1">
    <source>
        <dbReference type="EMBL" id="KAJ7556907.1"/>
    </source>
</evidence>
<reference evidence="2" key="1">
    <citation type="journal article" date="2024" name="Proc. Natl. Acad. Sci. U.S.A.">
        <title>Extraordinary preservation of gene collinearity over three hundred million years revealed in homosporous lycophytes.</title>
        <authorList>
            <person name="Li C."/>
            <person name="Wickell D."/>
            <person name="Kuo L.Y."/>
            <person name="Chen X."/>
            <person name="Nie B."/>
            <person name="Liao X."/>
            <person name="Peng D."/>
            <person name="Ji J."/>
            <person name="Jenkins J."/>
            <person name="Williams M."/>
            <person name="Shu S."/>
            <person name="Plott C."/>
            <person name="Barry K."/>
            <person name="Rajasekar S."/>
            <person name="Grimwood J."/>
            <person name="Han X."/>
            <person name="Sun S."/>
            <person name="Hou Z."/>
            <person name="He W."/>
            <person name="Dai G."/>
            <person name="Sun C."/>
            <person name="Schmutz J."/>
            <person name="Leebens-Mack J.H."/>
            <person name="Li F.W."/>
            <person name="Wang L."/>
        </authorList>
    </citation>
    <scope>NUCLEOTIDE SEQUENCE [LARGE SCALE GENOMIC DNA]</scope>
    <source>
        <strain evidence="2">cv. PW_Plant_1</strain>
    </source>
</reference>
<gene>
    <name evidence="1" type="ORF">O6H91_05G103800</name>
</gene>
<keyword evidence="2" id="KW-1185">Reference proteome</keyword>
<sequence length="469" mass="52051">MKTREVEEQMEVEWGKRVADVVMQKYNSLPKKGKPQGSEATVLAAFVLSPDMRVVSMGTGTKCIGRSQMSCDGDIVNDSHAEVIARRSLLRFFYSELERLFQIKSFSNSLDETRTDDEERKLIFEWETEMESRKGCCLRSDLQFHLYISQRPCGDACIFASTNSCEGSVLASIPSSKFRTGNLHKQTVAKLVSPSGSLQWEEALAAECSARCTGDASDCMIANKSLTMLEREIQATGMVRRKPGRGDPTMSMSCSDKIARWNLLGLQGALLSHFICKPVYMSSVTIGGEQNALFHCNTHTSENGMRSESGMEAMERSFYRRLVPIAKRIPPPFKVNAPIVFGASVPPSEFRSPYEGTAHVTCGYSISWDASGVHEVILGTTGRKQGTSKKGALSSATRSSLSKRALLERFVLLLPKFSLPPTLGQLSYSEIKVAAEEYNLARENLIKESSSPFKDWLLKPECYQSFRAV</sequence>
<dbReference type="Proteomes" id="UP001162992">
    <property type="component" value="Chromosome 5"/>
</dbReference>
<organism evidence="1 2">
    <name type="scientific">Diphasiastrum complanatum</name>
    <name type="common">Issler's clubmoss</name>
    <name type="synonym">Lycopodium complanatum</name>
    <dbReference type="NCBI Taxonomy" id="34168"/>
    <lineage>
        <taxon>Eukaryota</taxon>
        <taxon>Viridiplantae</taxon>
        <taxon>Streptophyta</taxon>
        <taxon>Embryophyta</taxon>
        <taxon>Tracheophyta</taxon>
        <taxon>Lycopodiopsida</taxon>
        <taxon>Lycopodiales</taxon>
        <taxon>Lycopodiaceae</taxon>
        <taxon>Lycopodioideae</taxon>
        <taxon>Diphasiastrum</taxon>
    </lineage>
</organism>
<proteinExistence type="predicted"/>
<name>A0ACC2DSF3_DIPCM</name>